<evidence type="ECO:0000256" key="3">
    <source>
        <dbReference type="ARBA" id="ARBA00005464"/>
    </source>
</evidence>
<feature type="domain" description="PPIase FKBP-type" evidence="13">
    <location>
        <begin position="133"/>
        <end position="221"/>
    </location>
</feature>
<evidence type="ECO:0000313" key="15">
    <source>
        <dbReference type="Proteomes" id="UP000886803"/>
    </source>
</evidence>
<dbReference type="EMBL" id="DWYG01000164">
    <property type="protein sequence ID" value="HJB42749.1"/>
    <property type="molecule type" value="Genomic_DNA"/>
</dbReference>
<dbReference type="InterPro" id="IPR037041">
    <property type="entry name" value="Trigger_fac_C_sf"/>
</dbReference>
<dbReference type="InterPro" id="IPR027304">
    <property type="entry name" value="Trigger_fact/SurA_dom_sf"/>
</dbReference>
<dbReference type="Gene3D" id="3.10.50.40">
    <property type="match status" value="1"/>
</dbReference>
<comment type="function">
    <text evidence="9">Involved in protein export. Acts as a chaperone by maintaining the newly synthesized protein in an open conformation. Functions as a peptidyl-prolyl cis-trans isomerase.</text>
</comment>
<evidence type="ECO:0000256" key="5">
    <source>
        <dbReference type="ARBA" id="ARBA00023110"/>
    </source>
</evidence>
<dbReference type="GO" id="GO:0051301">
    <property type="term" value="P:cell division"/>
    <property type="evidence" value="ECO:0007669"/>
    <property type="project" value="UniProtKB-KW"/>
</dbReference>
<dbReference type="Pfam" id="PF00254">
    <property type="entry name" value="FKBP_C"/>
    <property type="match status" value="1"/>
</dbReference>
<keyword evidence="8" id="KW-0131">Cell cycle</keyword>
<comment type="similarity">
    <text evidence="3">Belongs to the FKBP-type PPIase family. Tig subfamily.</text>
</comment>
<dbReference type="SUPFAM" id="SSF54534">
    <property type="entry name" value="FKBP-like"/>
    <property type="match status" value="1"/>
</dbReference>
<dbReference type="GO" id="GO:0003755">
    <property type="term" value="F:peptidyl-prolyl cis-trans isomerase activity"/>
    <property type="evidence" value="ECO:0007669"/>
    <property type="project" value="UniProtKB-KW"/>
</dbReference>
<organism evidence="14 15">
    <name type="scientific">Candidatus Gemmiger avicola</name>
    <dbReference type="NCBI Taxonomy" id="2838605"/>
    <lineage>
        <taxon>Bacteria</taxon>
        <taxon>Bacillati</taxon>
        <taxon>Bacillota</taxon>
        <taxon>Clostridia</taxon>
        <taxon>Eubacteriales</taxon>
        <taxon>Gemmiger</taxon>
    </lineage>
</organism>
<dbReference type="GO" id="GO:0015031">
    <property type="term" value="P:protein transport"/>
    <property type="evidence" value="ECO:0007669"/>
    <property type="project" value="InterPro"/>
</dbReference>
<keyword evidence="6" id="KW-0143">Chaperone</keyword>
<evidence type="ECO:0000256" key="7">
    <source>
        <dbReference type="ARBA" id="ARBA00023235"/>
    </source>
</evidence>
<dbReference type="GO" id="GO:0006457">
    <property type="term" value="P:protein folding"/>
    <property type="evidence" value="ECO:0007669"/>
    <property type="project" value="InterPro"/>
</dbReference>
<accession>A0A9D2M8W3</accession>
<dbReference type="Gene3D" id="1.10.3120.10">
    <property type="entry name" value="Trigger factor, C-terminal domain"/>
    <property type="match status" value="1"/>
</dbReference>
<name>A0A9D2M8W3_9FIRM</name>
<sequence length="392" mass="42220">MKHKNLTRAAGLLAACLALGLAGCGATASSTATAETAPTATPETTASSAETAETADPYAYLANFDYSSLFDDNGYVAGLNIDDYVTVPADLSLTLSDEANTVSQTDIDEYIDSNVLAGFAEETQVTDRAAADGDTVNIDYTGTIDGVAFDGGSATGDSLTLGSGRFIDNFEEQIVGHMPGETFDVTVTFPEDYGNEELNGKEAVFETTLNYIAETSLPELTDDWVTSNLNTQLGITSVEGLRSYVEGILLFEQQANEIYTQLNDQLTISEDLPEEVTSYFEDLYLQQPYAYAQMSGMSLNDFLAASGIPDAETYLTYLTANIQGSARQMLIMQAMAEHYGIVCDDATLESEFSNQFGTTDSSSYIESYGANYLKMTTLNDLVMNHMIEQANA</sequence>
<feature type="signal peptide" evidence="12">
    <location>
        <begin position="1"/>
        <end position="34"/>
    </location>
</feature>
<dbReference type="SUPFAM" id="SSF109998">
    <property type="entry name" value="Triger factor/SurA peptide-binding domain-like"/>
    <property type="match status" value="1"/>
</dbReference>
<dbReference type="AlphaFoldDB" id="A0A9D2M8W3"/>
<keyword evidence="5 10" id="KW-0697">Rotamase</keyword>
<comment type="catalytic activity">
    <reaction evidence="1 10">
        <text>[protein]-peptidylproline (omega=180) = [protein]-peptidylproline (omega=0)</text>
        <dbReference type="Rhea" id="RHEA:16237"/>
        <dbReference type="Rhea" id="RHEA-COMP:10747"/>
        <dbReference type="Rhea" id="RHEA-COMP:10748"/>
        <dbReference type="ChEBI" id="CHEBI:83833"/>
        <dbReference type="ChEBI" id="CHEBI:83834"/>
        <dbReference type="EC" id="5.2.1.8"/>
    </reaction>
</comment>
<reference evidence="14" key="2">
    <citation type="submission" date="2021-04" db="EMBL/GenBank/DDBJ databases">
        <authorList>
            <person name="Gilroy R."/>
        </authorList>
    </citation>
    <scope>NUCLEOTIDE SEQUENCE</scope>
    <source>
        <strain evidence="14">ChiBcec8-13705</strain>
    </source>
</reference>
<evidence type="ECO:0000256" key="2">
    <source>
        <dbReference type="ARBA" id="ARBA00004496"/>
    </source>
</evidence>
<evidence type="ECO:0000256" key="4">
    <source>
        <dbReference type="ARBA" id="ARBA00022618"/>
    </source>
</evidence>
<reference evidence="14" key="1">
    <citation type="journal article" date="2021" name="PeerJ">
        <title>Extensive microbial diversity within the chicken gut microbiome revealed by metagenomics and culture.</title>
        <authorList>
            <person name="Gilroy R."/>
            <person name="Ravi A."/>
            <person name="Getino M."/>
            <person name="Pursley I."/>
            <person name="Horton D.L."/>
            <person name="Alikhan N.F."/>
            <person name="Baker D."/>
            <person name="Gharbi K."/>
            <person name="Hall N."/>
            <person name="Watson M."/>
            <person name="Adriaenssens E.M."/>
            <person name="Foster-Nyarko E."/>
            <person name="Jarju S."/>
            <person name="Secka A."/>
            <person name="Antonio M."/>
            <person name="Oren A."/>
            <person name="Chaudhuri R.R."/>
            <person name="La Ragione R."/>
            <person name="Hildebrand F."/>
            <person name="Pallen M.J."/>
        </authorList>
    </citation>
    <scope>NUCLEOTIDE SEQUENCE</scope>
    <source>
        <strain evidence="14">ChiBcec8-13705</strain>
    </source>
</reference>
<evidence type="ECO:0000256" key="11">
    <source>
        <dbReference type="SAM" id="MobiDB-lite"/>
    </source>
</evidence>
<evidence type="ECO:0000256" key="10">
    <source>
        <dbReference type="PROSITE-ProRule" id="PRU00277"/>
    </source>
</evidence>
<feature type="region of interest" description="Disordered" evidence="11">
    <location>
        <begin position="32"/>
        <end position="51"/>
    </location>
</feature>
<keyword evidence="12" id="KW-0732">Signal</keyword>
<evidence type="ECO:0000256" key="9">
    <source>
        <dbReference type="ARBA" id="ARBA00024849"/>
    </source>
</evidence>
<dbReference type="GO" id="GO:0005737">
    <property type="term" value="C:cytoplasm"/>
    <property type="evidence" value="ECO:0007669"/>
    <property type="project" value="UniProtKB-SubCell"/>
</dbReference>
<comment type="caution">
    <text evidence="14">The sequence shown here is derived from an EMBL/GenBank/DDBJ whole genome shotgun (WGS) entry which is preliminary data.</text>
</comment>
<keyword evidence="7 10" id="KW-0413">Isomerase</keyword>
<dbReference type="FunFam" id="3.10.50.40:FF:000001">
    <property type="entry name" value="Trigger factor"/>
    <property type="match status" value="1"/>
</dbReference>
<proteinExistence type="inferred from homology"/>
<dbReference type="EC" id="5.2.1.8" evidence="10"/>
<gene>
    <name evidence="14" type="ORF">H9945_09660</name>
</gene>
<evidence type="ECO:0000256" key="6">
    <source>
        <dbReference type="ARBA" id="ARBA00023186"/>
    </source>
</evidence>
<feature type="chain" id="PRO_5039527594" description="peptidylprolyl isomerase" evidence="12">
    <location>
        <begin position="35"/>
        <end position="392"/>
    </location>
</feature>
<protein>
    <recommendedName>
        <fullName evidence="10">peptidylprolyl isomerase</fullName>
        <ecNumber evidence="10">5.2.1.8</ecNumber>
    </recommendedName>
</protein>
<evidence type="ECO:0000259" key="13">
    <source>
        <dbReference type="PROSITE" id="PS50059"/>
    </source>
</evidence>
<dbReference type="PROSITE" id="PS50059">
    <property type="entry name" value="FKBP_PPIASE"/>
    <property type="match status" value="1"/>
</dbReference>
<evidence type="ECO:0000313" key="14">
    <source>
        <dbReference type="EMBL" id="HJB42749.1"/>
    </source>
</evidence>
<evidence type="ECO:0000256" key="1">
    <source>
        <dbReference type="ARBA" id="ARBA00000971"/>
    </source>
</evidence>
<dbReference type="InterPro" id="IPR001179">
    <property type="entry name" value="PPIase_FKBP_dom"/>
</dbReference>
<evidence type="ECO:0000256" key="12">
    <source>
        <dbReference type="SAM" id="SignalP"/>
    </source>
</evidence>
<dbReference type="PROSITE" id="PS51257">
    <property type="entry name" value="PROKAR_LIPOPROTEIN"/>
    <property type="match status" value="1"/>
</dbReference>
<comment type="subcellular location">
    <subcellularLocation>
        <location evidence="2">Cytoplasm</location>
    </subcellularLocation>
</comment>
<dbReference type="InterPro" id="IPR046357">
    <property type="entry name" value="PPIase_dom_sf"/>
</dbReference>
<dbReference type="Proteomes" id="UP000886803">
    <property type="component" value="Unassembled WGS sequence"/>
</dbReference>
<keyword evidence="4" id="KW-0132">Cell division</keyword>
<evidence type="ECO:0000256" key="8">
    <source>
        <dbReference type="ARBA" id="ARBA00023306"/>
    </source>
</evidence>